<feature type="region of interest" description="Disordered" evidence="1">
    <location>
        <begin position="1"/>
        <end position="22"/>
    </location>
</feature>
<dbReference type="AlphaFoldDB" id="A0A2I0ALP6"/>
<dbReference type="OrthoDB" id="1898655at2759"/>
<evidence type="ECO:0000256" key="1">
    <source>
        <dbReference type="SAM" id="MobiDB-lite"/>
    </source>
</evidence>
<protein>
    <submittedName>
        <fullName evidence="2">Uncharacterized protein</fullName>
    </submittedName>
</protein>
<dbReference type="EMBL" id="KZ451973">
    <property type="protein sequence ID" value="PKA56425.1"/>
    <property type="molecule type" value="Genomic_DNA"/>
</dbReference>
<accession>A0A2I0ALP6</accession>
<feature type="region of interest" description="Disordered" evidence="1">
    <location>
        <begin position="356"/>
        <end position="567"/>
    </location>
</feature>
<proteinExistence type="predicted"/>
<feature type="compositionally biased region" description="Polar residues" evidence="1">
    <location>
        <begin position="378"/>
        <end position="399"/>
    </location>
</feature>
<organism evidence="2 3">
    <name type="scientific">Apostasia shenzhenica</name>
    <dbReference type="NCBI Taxonomy" id="1088818"/>
    <lineage>
        <taxon>Eukaryota</taxon>
        <taxon>Viridiplantae</taxon>
        <taxon>Streptophyta</taxon>
        <taxon>Embryophyta</taxon>
        <taxon>Tracheophyta</taxon>
        <taxon>Spermatophyta</taxon>
        <taxon>Magnoliopsida</taxon>
        <taxon>Liliopsida</taxon>
        <taxon>Asparagales</taxon>
        <taxon>Orchidaceae</taxon>
        <taxon>Apostasioideae</taxon>
        <taxon>Apostasia</taxon>
    </lineage>
</organism>
<feature type="compositionally biased region" description="Low complexity" evidence="1">
    <location>
        <begin position="447"/>
        <end position="463"/>
    </location>
</feature>
<dbReference type="Proteomes" id="UP000236161">
    <property type="component" value="Unassembled WGS sequence"/>
</dbReference>
<reference evidence="2 3" key="1">
    <citation type="journal article" date="2017" name="Nature">
        <title>The Apostasia genome and the evolution of orchids.</title>
        <authorList>
            <person name="Zhang G.Q."/>
            <person name="Liu K.W."/>
            <person name="Li Z."/>
            <person name="Lohaus R."/>
            <person name="Hsiao Y.Y."/>
            <person name="Niu S.C."/>
            <person name="Wang J.Y."/>
            <person name="Lin Y.C."/>
            <person name="Xu Q."/>
            <person name="Chen L.J."/>
            <person name="Yoshida K."/>
            <person name="Fujiwara S."/>
            <person name="Wang Z.W."/>
            <person name="Zhang Y.Q."/>
            <person name="Mitsuda N."/>
            <person name="Wang M."/>
            <person name="Liu G.H."/>
            <person name="Pecoraro L."/>
            <person name="Huang H.X."/>
            <person name="Xiao X.J."/>
            <person name="Lin M."/>
            <person name="Wu X.Y."/>
            <person name="Wu W.L."/>
            <person name="Chen Y.Y."/>
            <person name="Chang S.B."/>
            <person name="Sakamoto S."/>
            <person name="Ohme-Takagi M."/>
            <person name="Yagi M."/>
            <person name="Zeng S.J."/>
            <person name="Shen C.Y."/>
            <person name="Yeh C.M."/>
            <person name="Luo Y.B."/>
            <person name="Tsai W.C."/>
            <person name="Van de Peer Y."/>
            <person name="Liu Z.J."/>
        </authorList>
    </citation>
    <scope>NUCLEOTIDE SEQUENCE [LARGE SCALE GENOMIC DNA]</scope>
    <source>
        <strain evidence="3">cv. Shenzhen</strain>
        <tissue evidence="2">Stem</tissue>
    </source>
</reference>
<gene>
    <name evidence="2" type="ORF">AXF42_Ash014928</name>
</gene>
<feature type="compositionally biased region" description="Basic and acidic residues" evidence="1">
    <location>
        <begin position="423"/>
        <end position="440"/>
    </location>
</feature>
<feature type="compositionally biased region" description="Basic and acidic residues" evidence="1">
    <location>
        <begin position="10"/>
        <end position="22"/>
    </location>
</feature>
<keyword evidence="3" id="KW-1185">Reference proteome</keyword>
<dbReference type="PANTHER" id="PTHR31390:SF12">
    <property type="entry name" value="PUTATIVE (DUF3527)-RELATED"/>
    <property type="match status" value="1"/>
</dbReference>
<dbReference type="Pfam" id="PF12043">
    <property type="entry name" value="DUF3527"/>
    <property type="match status" value="2"/>
</dbReference>
<dbReference type="STRING" id="1088818.A0A2I0ALP6"/>
<dbReference type="InterPro" id="IPR021916">
    <property type="entry name" value="DUF3527"/>
</dbReference>
<dbReference type="PANTHER" id="PTHR31390">
    <property type="entry name" value="EXPRESSED PROTEIN"/>
    <property type="match status" value="1"/>
</dbReference>
<feature type="compositionally biased region" description="Polar residues" evidence="1">
    <location>
        <begin position="338"/>
        <end position="347"/>
    </location>
</feature>
<evidence type="ECO:0000313" key="2">
    <source>
        <dbReference type="EMBL" id="PKA56425.1"/>
    </source>
</evidence>
<evidence type="ECO:0000313" key="3">
    <source>
        <dbReference type="Proteomes" id="UP000236161"/>
    </source>
</evidence>
<sequence length="876" mass="96065">MSLQQHHSFYPRDKRDAAEFRESGSTLQAKFQRALAVPDKQNDENADIVLPISLEIHPRPWPGRKVSVAEDVVRYLSSVPSYLQHKDNGYDTQEKVLNVGVCDLRRLQKWVDHEKLAVNEICNDSSNSNASTMFSTFQLPSHPAGIFCSPSVPTKQCSTLEAHLVPCTTSSLTSTSSPLTSIRVDYSSNARVIYPKSANIRTLPSFIEGSGKFASVGSTAESDNARLDEAESLQNRTSREGCTAELISDADTPNLEGLVATGMSNHLEETISGRGLGFDDEGSQRKFTVIRNSKNFRVPQSSDAPFVHGIGPPEALFHTSGSRVNTKTFGDNCKESSESFNSPNDWQSKAMEKISLGRGKDSSTRPLENVDAGDVRNLSGSPSAATAIANNPDETISSSRGKRSPLHQIFDPPWKSPSVSYVSDDHDLPRTRSSSRDRLKPLPQFFDPLSKSSSPVPSISDNPDAVENRTSRSGRRSPLPPRMLDPPRKSSSSVCSIPDNPDVAEARSKSRGRRTPLRLMFDPPRKSSSSICSISDNPDLAGSRSQSRGKCSPPQMFDSPLKSNSFSSAQPVQESCASFDLVTLQNPMPTTQSTRQALLKLSWENGLPVLMFSYSDENILMATMHKKGNSDMNICNCTYLIHTAVPVKVKRKNGVWLSHKKLQFASKFVAEMIVSSSERVNFDLSRRSVIREFVLLGCELTLSNRLEANSDLPSAELAAIVIECSSCKSDGSSFSVLCECNLCRYSAIARKSEENWQSDQKPELFGIPRIVAILPSGVHGCSDTEEPSKLFERWESGGSCDCGGWDEGCTLTILTNSSQKPRNSLEVGDCRAAEGICGFQLFSEVSIYKHFSNVGLRKMQSKAFDNSTNILSSGRC</sequence>
<feature type="region of interest" description="Disordered" evidence="1">
    <location>
        <begin position="328"/>
        <end position="347"/>
    </location>
</feature>
<name>A0A2I0ALP6_9ASPA</name>